<name>A0A1M7YEG7_9FIRM</name>
<dbReference type="SUPFAM" id="SSF55331">
    <property type="entry name" value="Tautomerase/MIF"/>
    <property type="match status" value="1"/>
</dbReference>
<dbReference type="STRING" id="1121345.SAMN02745217_02995"/>
<dbReference type="InterPro" id="IPR014347">
    <property type="entry name" value="Tautomerase/MIF_sf"/>
</dbReference>
<sequence length="122" mass="14199">MPIIKIYFTKDQINKSNPIFYNELGETASKIFKTPYPNVRIYVNSYENTCNQDDNSAYVEVNIISQKTEQQKKIFLKAISEILWNYFGIEENKVALVYILLMAENCVAGGKFVVEHQKNEFD</sequence>
<gene>
    <name evidence="1" type="ORF">SAMN02745217_02995</name>
</gene>
<dbReference type="Gene3D" id="3.30.429.10">
    <property type="entry name" value="Macrophage Migration Inhibitory Factor"/>
    <property type="match status" value="1"/>
</dbReference>
<dbReference type="Proteomes" id="UP000184612">
    <property type="component" value="Unassembled WGS sequence"/>
</dbReference>
<evidence type="ECO:0000313" key="1">
    <source>
        <dbReference type="EMBL" id="SHO50976.1"/>
    </source>
</evidence>
<evidence type="ECO:0008006" key="3">
    <source>
        <dbReference type="Google" id="ProtNLM"/>
    </source>
</evidence>
<evidence type="ECO:0000313" key="2">
    <source>
        <dbReference type="Proteomes" id="UP000184612"/>
    </source>
</evidence>
<organism evidence="1 2">
    <name type="scientific">Anaerocolumna xylanovorans DSM 12503</name>
    <dbReference type="NCBI Taxonomy" id="1121345"/>
    <lineage>
        <taxon>Bacteria</taxon>
        <taxon>Bacillati</taxon>
        <taxon>Bacillota</taxon>
        <taxon>Clostridia</taxon>
        <taxon>Lachnospirales</taxon>
        <taxon>Lachnospiraceae</taxon>
        <taxon>Anaerocolumna</taxon>
    </lineage>
</organism>
<dbReference type="AlphaFoldDB" id="A0A1M7YEG7"/>
<reference evidence="1 2" key="1">
    <citation type="submission" date="2016-12" db="EMBL/GenBank/DDBJ databases">
        <authorList>
            <person name="Song W.-J."/>
            <person name="Kurnit D.M."/>
        </authorList>
    </citation>
    <scope>NUCLEOTIDE SEQUENCE [LARGE SCALE GENOMIC DNA]</scope>
    <source>
        <strain evidence="1 2">DSM 12503</strain>
    </source>
</reference>
<keyword evidence="2" id="KW-1185">Reference proteome</keyword>
<protein>
    <recommendedName>
        <fullName evidence="3">Tautomerase enzyme</fullName>
    </recommendedName>
</protein>
<dbReference type="EMBL" id="FRFD01000008">
    <property type="protein sequence ID" value="SHO50976.1"/>
    <property type="molecule type" value="Genomic_DNA"/>
</dbReference>
<proteinExistence type="predicted"/>
<dbReference type="RefSeq" id="WP_073589642.1">
    <property type="nucleotide sequence ID" value="NZ_FRFD01000008.1"/>
</dbReference>
<accession>A0A1M7YEG7</accession>